<reference evidence="1" key="1">
    <citation type="submission" date="2016-10" db="EMBL/GenBank/DDBJ databases">
        <title>Sequence of Gallionella enrichment culture.</title>
        <authorList>
            <person name="Poehlein A."/>
            <person name="Muehling M."/>
            <person name="Daniel R."/>
        </authorList>
    </citation>
    <scope>NUCLEOTIDE SEQUENCE</scope>
</reference>
<evidence type="ECO:0000313" key="1">
    <source>
        <dbReference type="EMBL" id="OIQ80473.1"/>
    </source>
</evidence>
<organism evidence="1">
    <name type="scientific">mine drainage metagenome</name>
    <dbReference type="NCBI Taxonomy" id="410659"/>
    <lineage>
        <taxon>unclassified sequences</taxon>
        <taxon>metagenomes</taxon>
        <taxon>ecological metagenomes</taxon>
    </lineage>
</organism>
<accession>A0A1J5QA07</accession>
<sequence length="251" mass="27397">MGGRGDEIGDADRARVQTGRNQTGVMRHVHEQVGPHAVGDLAEALPVDHQRVGRSPGDDHFRLVLQCQALHFIVVDGFGFRMQAVSHGVEHLAGEIDRCAMGQVAAVRQAHAQNSVAGFQHRQVHRGIGLGTRVRLHVGVFGAEQCLGTVDRQLLGDIDVFAAAVITFARVAFGVFVGQDRTLRFHHGRTGVVFGGDQLDVVFLALALGFHGCEQFRVKFGKGLGCAEHGWDSRMLKMMRILSWLPPHIEP</sequence>
<gene>
    <name evidence="1" type="ORF">GALL_377760</name>
</gene>
<dbReference type="AlphaFoldDB" id="A0A1J5QA07"/>
<comment type="caution">
    <text evidence="1">The sequence shown here is derived from an EMBL/GenBank/DDBJ whole genome shotgun (WGS) entry which is preliminary data.</text>
</comment>
<proteinExistence type="predicted"/>
<dbReference type="EMBL" id="MLJW01001056">
    <property type="protein sequence ID" value="OIQ80473.1"/>
    <property type="molecule type" value="Genomic_DNA"/>
</dbReference>
<name>A0A1J5QA07_9ZZZZ</name>
<protein>
    <submittedName>
        <fullName evidence="1">Uncharacterized protein</fullName>
    </submittedName>
</protein>